<organism evidence="1 2">
    <name type="scientific">Veillonella criceti</name>
    <dbReference type="NCBI Taxonomy" id="103891"/>
    <lineage>
        <taxon>Bacteria</taxon>
        <taxon>Bacillati</taxon>
        <taxon>Bacillota</taxon>
        <taxon>Negativicutes</taxon>
        <taxon>Veillonellales</taxon>
        <taxon>Veillonellaceae</taxon>
        <taxon>Veillonella</taxon>
    </lineage>
</organism>
<proteinExistence type="predicted"/>
<evidence type="ECO:0000313" key="1">
    <source>
        <dbReference type="EMBL" id="SUP42243.1"/>
    </source>
</evidence>
<protein>
    <submittedName>
        <fullName evidence="1">Uncharacterized protein</fullName>
    </submittedName>
</protein>
<name>A0A380NJJ6_9FIRM</name>
<dbReference type="EMBL" id="UHIO01000001">
    <property type="protein sequence ID" value="SUP42243.1"/>
    <property type="molecule type" value="Genomic_DNA"/>
</dbReference>
<reference evidence="1 2" key="1">
    <citation type="submission" date="2018-06" db="EMBL/GenBank/DDBJ databases">
        <authorList>
            <consortium name="Pathogen Informatics"/>
            <person name="Doyle S."/>
        </authorList>
    </citation>
    <scope>NUCLEOTIDE SEQUENCE [LARGE SCALE GENOMIC DNA]</scope>
    <source>
        <strain evidence="1 2">NCTC12020</strain>
    </source>
</reference>
<sequence length="63" mass="7250">MKNQRIFIGSFITTPLINTSYRAPKQAVSVKKLLPDDFTVEVSDTKKESLRRFAEVAERKRHG</sequence>
<dbReference type="AlphaFoldDB" id="A0A380NJJ6"/>
<gene>
    <name evidence="1" type="ORF">NCTC12020_00827</name>
</gene>
<dbReference type="RefSeq" id="WP_245935687.1">
    <property type="nucleotide sequence ID" value="NZ_UHIO01000001.1"/>
</dbReference>
<evidence type="ECO:0000313" key="2">
    <source>
        <dbReference type="Proteomes" id="UP000255367"/>
    </source>
</evidence>
<accession>A0A380NJJ6</accession>
<dbReference type="Proteomes" id="UP000255367">
    <property type="component" value="Unassembled WGS sequence"/>
</dbReference>
<keyword evidence="2" id="KW-1185">Reference proteome</keyword>